<protein>
    <recommendedName>
        <fullName evidence="4">DUF883 family protein</fullName>
    </recommendedName>
</protein>
<gene>
    <name evidence="2" type="ORF">EG19_09840</name>
</gene>
<dbReference type="EMBL" id="JMFG01000005">
    <property type="protein sequence ID" value="KDA54715.1"/>
    <property type="molecule type" value="Genomic_DNA"/>
</dbReference>
<dbReference type="AlphaFoldDB" id="A0A062Y1R2"/>
<dbReference type="Proteomes" id="UP000027284">
    <property type="component" value="Unassembled WGS sequence"/>
</dbReference>
<evidence type="ECO:0000256" key="1">
    <source>
        <dbReference type="SAM" id="Coils"/>
    </source>
</evidence>
<feature type="coiled-coil region" evidence="1">
    <location>
        <begin position="39"/>
        <end position="153"/>
    </location>
</feature>
<organism evidence="2 3">
    <name type="scientific">Thermoanaerobaculum aquaticum</name>
    <dbReference type="NCBI Taxonomy" id="1312852"/>
    <lineage>
        <taxon>Bacteria</taxon>
        <taxon>Pseudomonadati</taxon>
        <taxon>Acidobacteriota</taxon>
        <taxon>Thermoanaerobaculia</taxon>
        <taxon>Thermoanaerobaculales</taxon>
        <taxon>Thermoanaerobaculaceae</taxon>
        <taxon>Thermoanaerobaculum</taxon>
    </lineage>
</organism>
<accession>A0A062Y1R2</accession>
<keyword evidence="1" id="KW-0175">Coiled coil</keyword>
<reference evidence="2 3" key="1">
    <citation type="submission" date="2014-04" db="EMBL/GenBank/DDBJ databases">
        <title>The Genome Sequence of Thermoanaerobaculum aquaticum MP-01, The First Cultivated Group 23 Acidobacterium.</title>
        <authorList>
            <person name="Stamps B.W."/>
            <person name="Losey N.A."/>
            <person name="Lawson P.A."/>
            <person name="Stevenson B.S."/>
        </authorList>
    </citation>
    <scope>NUCLEOTIDE SEQUENCE [LARGE SCALE GENOMIC DNA]</scope>
    <source>
        <strain evidence="2 3">MP-01</strain>
    </source>
</reference>
<evidence type="ECO:0000313" key="3">
    <source>
        <dbReference type="Proteomes" id="UP000027284"/>
    </source>
</evidence>
<evidence type="ECO:0000313" key="2">
    <source>
        <dbReference type="EMBL" id="KDA54715.1"/>
    </source>
</evidence>
<name>A0A062Y1R2_9BACT</name>
<dbReference type="InterPro" id="IPR010279">
    <property type="entry name" value="YqjD/ElaB"/>
</dbReference>
<dbReference type="GO" id="GO:0043022">
    <property type="term" value="F:ribosome binding"/>
    <property type="evidence" value="ECO:0007669"/>
    <property type="project" value="InterPro"/>
</dbReference>
<comment type="caution">
    <text evidence="2">The sequence shown here is derived from an EMBL/GenBank/DDBJ whole genome shotgun (WGS) entry which is preliminary data.</text>
</comment>
<evidence type="ECO:0008006" key="4">
    <source>
        <dbReference type="Google" id="ProtNLM"/>
    </source>
</evidence>
<keyword evidence="3" id="KW-1185">Reference proteome</keyword>
<proteinExistence type="predicted"/>
<dbReference type="PANTHER" id="PTHR35893:SF3">
    <property type="entry name" value="INNER MEMBRANE PROTEIN"/>
    <property type="match status" value="1"/>
</dbReference>
<dbReference type="PANTHER" id="PTHR35893">
    <property type="entry name" value="INNER MEMBRANE PROTEIN-RELATED"/>
    <property type="match status" value="1"/>
</dbReference>
<sequence length="197" mass="22030">MLFPLRRGHRELAAAGRKTYNSFAEQEVAMSDEEKGRVAKKIQEKLDETGEAVQEVLEAAKESVGQAEEAMEKAKEVLGEGYGKLKTTSAEAYAKAKEYLAEARAALEVARERAGQLYGRSRELAEEAYQKAKQEYEKLAAQLKKGYAKVKAKVEEIDVKEMRDDVVDYIRRNPGKSVLIALAVGFVVGYLVRKREP</sequence>
<dbReference type="STRING" id="1312852.EG19_09840"/>